<dbReference type="InterPro" id="IPR001242">
    <property type="entry name" value="Condensation_dom"/>
</dbReference>
<dbReference type="EMBL" id="LT607413">
    <property type="protein sequence ID" value="SCF35452.1"/>
    <property type="molecule type" value="Genomic_DNA"/>
</dbReference>
<feature type="domain" description="Condensation" evidence="2">
    <location>
        <begin position="101"/>
        <end position="426"/>
    </location>
</feature>
<dbReference type="PANTHER" id="PTHR45527">
    <property type="entry name" value="NONRIBOSOMAL PEPTIDE SYNTHETASE"/>
    <property type="match status" value="1"/>
</dbReference>
<dbReference type="GO" id="GO:0043041">
    <property type="term" value="P:amino acid activation for nonribosomal peptide biosynthetic process"/>
    <property type="evidence" value="ECO:0007669"/>
    <property type="project" value="TreeGrafter"/>
</dbReference>
<dbReference type="InterPro" id="IPR023213">
    <property type="entry name" value="CAT-like_dom_sf"/>
</dbReference>
<dbReference type="GO" id="GO:0047527">
    <property type="term" value="F:2,3-dihydroxybenzoate-serine ligase activity"/>
    <property type="evidence" value="ECO:0007669"/>
    <property type="project" value="TreeGrafter"/>
</dbReference>
<dbReference type="GO" id="GO:0031177">
    <property type="term" value="F:phosphopantetheine binding"/>
    <property type="evidence" value="ECO:0007669"/>
    <property type="project" value="TreeGrafter"/>
</dbReference>
<evidence type="ECO:0000256" key="1">
    <source>
        <dbReference type="SAM" id="MobiDB-lite"/>
    </source>
</evidence>
<organism evidence="4 5">
    <name type="scientific">Micromonospora echinospora</name>
    <name type="common">Micromonospora purpurea</name>
    <dbReference type="NCBI Taxonomy" id="1877"/>
    <lineage>
        <taxon>Bacteria</taxon>
        <taxon>Bacillati</taxon>
        <taxon>Actinomycetota</taxon>
        <taxon>Actinomycetes</taxon>
        <taxon>Micromonosporales</taxon>
        <taxon>Micromonosporaceae</taxon>
        <taxon>Micromonospora</taxon>
    </lineage>
</organism>
<reference evidence="5" key="1">
    <citation type="submission" date="2016-06" db="EMBL/GenBank/DDBJ databases">
        <authorList>
            <person name="Varghese N."/>
            <person name="Submissions Spin"/>
        </authorList>
    </citation>
    <scope>NUCLEOTIDE SEQUENCE [LARGE SCALE GENOMIC DNA]</scope>
    <source>
        <strain evidence="5">DSM 43816</strain>
    </source>
</reference>
<sequence length="538" mass="58743">MTAPESTDLDDLLRELRRRDVRLTVRGEQLDYDAPADALDAELLAAMRRLKPALLGRLGRADGPPVPAGPESTAAPVRTGSAVDADPDPGDDGDDWRVLATAPASFGQTRQYHITRQMAFPQVLTVAFRLTLHGPLDRAALRRALTGLTVRQAALRTRLAAREDGVCQQVLAPRPVPLPVRTVPVDDLDRAVEEWASIPFALDREPAFRAALFQTEGPTGPDDRRHELTLAIHHGYVDGWSVQPLLDDLAAFYEAEVTGRPADLPPLPAEFVDFCRWEVEYLARPETRRMLREWVDDLPPGTVPMRLPTDRPRVPLTTDPGGVLHHTFPADLVAAVSAYAVSRNATPYAVFMAAYTWLLHGLSGSPTVNLATSVANRTDPRFDRVVGVLAQAALLIVPVAGVASFDELVHRTTRVTWQALARQSVPSSVQIATLGEAFADFPCRVYFDLLDMADPVLRLTGLEPALARDVVLAGARGDLTWQLRPLPTGEMALLIEYAANLFDADTVAGWLDRYQRLLSRLLAAPDAPLPRAGDAGTT</sequence>
<dbReference type="InterPro" id="IPR041464">
    <property type="entry name" value="TubC_N"/>
</dbReference>
<name>A0A1C4ZRD2_MICEC</name>
<dbReference type="AlphaFoldDB" id="A0A1C4ZRD2"/>
<evidence type="ECO:0000259" key="2">
    <source>
        <dbReference type="Pfam" id="PF00668"/>
    </source>
</evidence>
<feature type="domain" description="TubC N-terminal docking" evidence="3">
    <location>
        <begin position="10"/>
        <end position="55"/>
    </location>
</feature>
<dbReference type="GO" id="GO:0008610">
    <property type="term" value="P:lipid biosynthetic process"/>
    <property type="evidence" value="ECO:0007669"/>
    <property type="project" value="UniProtKB-ARBA"/>
</dbReference>
<dbReference type="Gene3D" id="3.30.559.30">
    <property type="entry name" value="Nonribosomal peptide synthetase, condensation domain"/>
    <property type="match status" value="1"/>
</dbReference>
<protein>
    <submittedName>
        <fullName evidence="4">Condensation domain-containing protein</fullName>
    </submittedName>
</protein>
<feature type="region of interest" description="Disordered" evidence="1">
    <location>
        <begin position="61"/>
        <end position="93"/>
    </location>
</feature>
<dbReference type="GO" id="GO:0005829">
    <property type="term" value="C:cytosol"/>
    <property type="evidence" value="ECO:0007669"/>
    <property type="project" value="TreeGrafter"/>
</dbReference>
<dbReference type="Proteomes" id="UP000198253">
    <property type="component" value="Chromosome I"/>
</dbReference>
<evidence type="ECO:0000313" key="5">
    <source>
        <dbReference type="Proteomes" id="UP000198253"/>
    </source>
</evidence>
<evidence type="ECO:0000313" key="4">
    <source>
        <dbReference type="EMBL" id="SCF35452.1"/>
    </source>
</evidence>
<dbReference type="SUPFAM" id="SSF52777">
    <property type="entry name" value="CoA-dependent acyltransferases"/>
    <property type="match status" value="2"/>
</dbReference>
<dbReference type="Pfam" id="PF00668">
    <property type="entry name" value="Condensation"/>
    <property type="match status" value="1"/>
</dbReference>
<dbReference type="Pfam" id="PF18563">
    <property type="entry name" value="TubC_N"/>
    <property type="match status" value="1"/>
</dbReference>
<dbReference type="PANTHER" id="PTHR45527:SF1">
    <property type="entry name" value="FATTY ACID SYNTHASE"/>
    <property type="match status" value="1"/>
</dbReference>
<evidence type="ECO:0000259" key="3">
    <source>
        <dbReference type="Pfam" id="PF18563"/>
    </source>
</evidence>
<dbReference type="Gene3D" id="3.30.559.10">
    <property type="entry name" value="Chloramphenicol acetyltransferase-like domain"/>
    <property type="match status" value="1"/>
</dbReference>
<dbReference type="InterPro" id="IPR044894">
    <property type="entry name" value="TubC_N_sf"/>
</dbReference>
<dbReference type="InParanoid" id="A0A1C4ZRD2"/>
<dbReference type="RefSeq" id="WP_088984295.1">
    <property type="nucleotide sequence ID" value="NZ_LT607413.1"/>
</dbReference>
<accession>A0A1C4ZRD2</accession>
<dbReference type="OrthoDB" id="2472181at2"/>
<gene>
    <name evidence="4" type="ORF">GA0070618_5645</name>
</gene>
<proteinExistence type="predicted"/>
<dbReference type="GO" id="GO:0009239">
    <property type="term" value="P:enterobactin biosynthetic process"/>
    <property type="evidence" value="ECO:0007669"/>
    <property type="project" value="TreeGrafter"/>
</dbReference>
<keyword evidence="5" id="KW-1185">Reference proteome</keyword>
<dbReference type="Gene3D" id="1.10.10.1830">
    <property type="entry name" value="Non-ribosomal peptide synthase, adenylation domain"/>
    <property type="match status" value="1"/>
</dbReference>
<dbReference type="GO" id="GO:0009366">
    <property type="term" value="C:enterobactin synthetase complex"/>
    <property type="evidence" value="ECO:0007669"/>
    <property type="project" value="TreeGrafter"/>
</dbReference>